<reference evidence="1" key="2">
    <citation type="journal article" date="2007" name="Science">
        <title>Draft genome sequence of the sexually transmitted pathogen Trichomonas vaginalis.</title>
        <authorList>
            <person name="Carlton J.M."/>
            <person name="Hirt R.P."/>
            <person name="Silva J.C."/>
            <person name="Delcher A.L."/>
            <person name="Schatz M."/>
            <person name="Zhao Q."/>
            <person name="Wortman J.R."/>
            <person name="Bidwell S.L."/>
            <person name="Alsmark U.C.M."/>
            <person name="Besteiro S."/>
            <person name="Sicheritz-Ponten T."/>
            <person name="Noel C.J."/>
            <person name="Dacks J.B."/>
            <person name="Foster P.G."/>
            <person name="Simillion C."/>
            <person name="Van de Peer Y."/>
            <person name="Miranda-Saavedra D."/>
            <person name="Barton G.J."/>
            <person name="Westrop G.D."/>
            <person name="Mueller S."/>
            <person name="Dessi D."/>
            <person name="Fiori P.L."/>
            <person name="Ren Q."/>
            <person name="Paulsen I."/>
            <person name="Zhang H."/>
            <person name="Bastida-Corcuera F.D."/>
            <person name="Simoes-Barbosa A."/>
            <person name="Brown M.T."/>
            <person name="Hayes R.D."/>
            <person name="Mukherjee M."/>
            <person name="Okumura C.Y."/>
            <person name="Schneider R."/>
            <person name="Smith A.J."/>
            <person name="Vanacova S."/>
            <person name="Villalvazo M."/>
            <person name="Haas B.J."/>
            <person name="Pertea M."/>
            <person name="Feldblyum T.V."/>
            <person name="Utterback T.R."/>
            <person name="Shu C.L."/>
            <person name="Osoegawa K."/>
            <person name="de Jong P.J."/>
            <person name="Hrdy I."/>
            <person name="Horvathova L."/>
            <person name="Zubacova Z."/>
            <person name="Dolezal P."/>
            <person name="Malik S.B."/>
            <person name="Logsdon J.M. Jr."/>
            <person name="Henze K."/>
            <person name="Gupta A."/>
            <person name="Wang C.C."/>
            <person name="Dunne R.L."/>
            <person name="Upcroft J.A."/>
            <person name="Upcroft P."/>
            <person name="White O."/>
            <person name="Salzberg S.L."/>
            <person name="Tang P."/>
            <person name="Chiu C.-H."/>
            <person name="Lee Y.-S."/>
            <person name="Embley T.M."/>
            <person name="Coombs G.H."/>
            <person name="Mottram J.C."/>
            <person name="Tachezy J."/>
            <person name="Fraser-Liggett C.M."/>
            <person name="Johnson P.J."/>
        </authorList>
    </citation>
    <scope>NUCLEOTIDE SEQUENCE [LARGE SCALE GENOMIC DNA]</scope>
    <source>
        <strain evidence="1">G3</strain>
    </source>
</reference>
<dbReference type="EMBL" id="DS114823">
    <property type="protein sequence ID" value="EAX85823.1"/>
    <property type="molecule type" value="Genomic_DNA"/>
</dbReference>
<accession>A2GAJ7</accession>
<dbReference type="VEuPathDB" id="TrichDB:TVAGG3_0089630"/>
<dbReference type="AlphaFoldDB" id="A2GAJ7"/>
<reference evidence="1" key="1">
    <citation type="submission" date="2006-10" db="EMBL/GenBank/DDBJ databases">
        <authorList>
            <person name="Amadeo P."/>
            <person name="Zhao Q."/>
            <person name="Wortman J."/>
            <person name="Fraser-Liggett C."/>
            <person name="Carlton J."/>
        </authorList>
    </citation>
    <scope>NUCLEOTIDE SEQUENCE</scope>
    <source>
        <strain evidence="1">G3</strain>
    </source>
</reference>
<dbReference type="VEuPathDB" id="TrichDB:TVAG_385900"/>
<proteinExistence type="predicted"/>
<dbReference type="KEGG" id="tva:4743464"/>
<sequence>MEQFIVEKWWTMTIHSGKPERPPVPKGSRFSLQQIQAVDEKSDKILVEMLTEIIRMDKIDDETDTTVTDVAETNIAILYPKKKSTYSTTLIFSEVNDVLFGCDGGDVVLSGVYDDTALNEEMAQMEEEEAHEK</sequence>
<evidence type="ECO:0000313" key="2">
    <source>
        <dbReference type="Proteomes" id="UP000001542"/>
    </source>
</evidence>
<protein>
    <submittedName>
        <fullName evidence="1">Uncharacterized protein</fullName>
    </submittedName>
</protein>
<name>A2GAJ7_TRIV3</name>
<dbReference type="RefSeq" id="XP_001298753.1">
    <property type="nucleotide sequence ID" value="XM_001298752.1"/>
</dbReference>
<keyword evidence="2" id="KW-1185">Reference proteome</keyword>
<organism evidence="1 2">
    <name type="scientific">Trichomonas vaginalis (strain ATCC PRA-98 / G3)</name>
    <dbReference type="NCBI Taxonomy" id="412133"/>
    <lineage>
        <taxon>Eukaryota</taxon>
        <taxon>Metamonada</taxon>
        <taxon>Parabasalia</taxon>
        <taxon>Trichomonadida</taxon>
        <taxon>Trichomonadidae</taxon>
        <taxon>Trichomonas</taxon>
    </lineage>
</organism>
<dbReference type="Proteomes" id="UP000001542">
    <property type="component" value="Unassembled WGS sequence"/>
</dbReference>
<gene>
    <name evidence="1" type="ORF">TVAG_385900</name>
</gene>
<evidence type="ECO:0000313" key="1">
    <source>
        <dbReference type="EMBL" id="EAX85823.1"/>
    </source>
</evidence>
<dbReference type="InParanoid" id="A2GAJ7"/>